<organism evidence="2 3">
    <name type="scientific">Aquincola agrisoli</name>
    <dbReference type="NCBI Taxonomy" id="3119538"/>
    <lineage>
        <taxon>Bacteria</taxon>
        <taxon>Pseudomonadati</taxon>
        <taxon>Pseudomonadota</taxon>
        <taxon>Betaproteobacteria</taxon>
        <taxon>Burkholderiales</taxon>
        <taxon>Sphaerotilaceae</taxon>
        <taxon>Aquincola</taxon>
    </lineage>
</organism>
<sequence length="61" mass="6456">MPRTPQTPPPADDKAANDWMAERMNDTGAGAAPAPGTALPTHQRPSTHRGKAEEAKRGSHN</sequence>
<dbReference type="AlphaFoldDB" id="A0AAW9QCU9"/>
<evidence type="ECO:0000313" key="2">
    <source>
        <dbReference type="EMBL" id="MEF7612920.1"/>
    </source>
</evidence>
<evidence type="ECO:0000313" key="3">
    <source>
        <dbReference type="Proteomes" id="UP001336250"/>
    </source>
</evidence>
<feature type="compositionally biased region" description="Basic and acidic residues" evidence="1">
    <location>
        <begin position="11"/>
        <end position="25"/>
    </location>
</feature>
<name>A0AAW9QCU9_9BURK</name>
<feature type="compositionally biased region" description="Basic and acidic residues" evidence="1">
    <location>
        <begin position="50"/>
        <end position="61"/>
    </location>
</feature>
<keyword evidence="3" id="KW-1185">Reference proteome</keyword>
<protein>
    <submittedName>
        <fullName evidence="2">Uncharacterized protein</fullName>
    </submittedName>
</protein>
<feature type="region of interest" description="Disordered" evidence="1">
    <location>
        <begin position="1"/>
        <end position="61"/>
    </location>
</feature>
<dbReference type="Proteomes" id="UP001336250">
    <property type="component" value="Unassembled WGS sequence"/>
</dbReference>
<comment type="caution">
    <text evidence="2">The sequence shown here is derived from an EMBL/GenBank/DDBJ whole genome shotgun (WGS) entry which is preliminary data.</text>
</comment>
<feature type="compositionally biased region" description="Low complexity" evidence="1">
    <location>
        <begin position="27"/>
        <end position="41"/>
    </location>
</feature>
<feature type="compositionally biased region" description="Pro residues" evidence="1">
    <location>
        <begin position="1"/>
        <end position="10"/>
    </location>
</feature>
<reference evidence="2 3" key="1">
    <citation type="submission" date="2024-02" db="EMBL/GenBank/DDBJ databases">
        <title>Genome sequence of Aquincola sp. MAHUQ-54.</title>
        <authorList>
            <person name="Huq M.A."/>
        </authorList>
    </citation>
    <scope>NUCLEOTIDE SEQUENCE [LARGE SCALE GENOMIC DNA]</scope>
    <source>
        <strain evidence="2 3">MAHUQ-54</strain>
    </source>
</reference>
<dbReference type="RefSeq" id="WP_332287829.1">
    <property type="nucleotide sequence ID" value="NZ_JAZIBG010000009.1"/>
</dbReference>
<proteinExistence type="predicted"/>
<dbReference type="EMBL" id="JAZIBG010000009">
    <property type="protein sequence ID" value="MEF7612920.1"/>
    <property type="molecule type" value="Genomic_DNA"/>
</dbReference>
<accession>A0AAW9QCU9</accession>
<evidence type="ECO:0000256" key="1">
    <source>
        <dbReference type="SAM" id="MobiDB-lite"/>
    </source>
</evidence>
<gene>
    <name evidence="2" type="ORF">V4F39_03285</name>
</gene>